<reference evidence="1 2" key="1">
    <citation type="submission" date="2020-08" db="EMBL/GenBank/DDBJ databases">
        <title>A novel species.</title>
        <authorList>
            <person name="Gao J."/>
        </authorList>
    </citation>
    <scope>NUCLEOTIDE SEQUENCE [LARGE SCALE GENOMIC DNA]</scope>
    <source>
        <strain evidence="1 2">CRXT-G-22</strain>
    </source>
</reference>
<dbReference type="RefSeq" id="WP_187748870.1">
    <property type="nucleotide sequence ID" value="NZ_CP060828.1"/>
</dbReference>
<keyword evidence="2" id="KW-1185">Reference proteome</keyword>
<protein>
    <submittedName>
        <fullName evidence="1">Uncharacterized protein</fullName>
    </submittedName>
</protein>
<dbReference type="KEGG" id="sroi:IAG44_22520"/>
<accession>A0A7H0IGJ6</accession>
<dbReference type="Proteomes" id="UP000516052">
    <property type="component" value="Chromosome"/>
</dbReference>
<gene>
    <name evidence="1" type="ORF">IAG44_22520</name>
</gene>
<organism evidence="1 2">
    <name type="scientific">Streptomyces roseirectus</name>
    <dbReference type="NCBI Taxonomy" id="2768066"/>
    <lineage>
        <taxon>Bacteria</taxon>
        <taxon>Bacillati</taxon>
        <taxon>Actinomycetota</taxon>
        <taxon>Actinomycetes</taxon>
        <taxon>Kitasatosporales</taxon>
        <taxon>Streptomycetaceae</taxon>
        <taxon>Streptomyces</taxon>
    </lineage>
</organism>
<name>A0A7H0IGJ6_9ACTN</name>
<evidence type="ECO:0000313" key="1">
    <source>
        <dbReference type="EMBL" id="QNP71912.1"/>
    </source>
</evidence>
<dbReference type="AlphaFoldDB" id="A0A7H0IGJ6"/>
<evidence type="ECO:0000313" key="2">
    <source>
        <dbReference type="Proteomes" id="UP000516052"/>
    </source>
</evidence>
<proteinExistence type="predicted"/>
<sequence>MRLTWTLAGAGWADGVVEGELGRAEFSVSCIAPGPERAQFEAEPTAFRWVFYREGEMVWVRVLELPDGGAHDGRGVEIWSGVVGVEELGRAAIRCFDEVERVYGVSGYRGKWGEHFPSVELEALRRLVDGLP</sequence>
<dbReference type="EMBL" id="CP060828">
    <property type="protein sequence ID" value="QNP71912.1"/>
    <property type="molecule type" value="Genomic_DNA"/>
</dbReference>